<feature type="coiled-coil region" evidence="4">
    <location>
        <begin position="90"/>
        <end position="117"/>
    </location>
</feature>
<comment type="subcellular location">
    <subcellularLocation>
        <location evidence="3">Cytoplasm</location>
        <location evidence="3">Cytoskeleton</location>
        <location evidence="3">Cilium axoneme</location>
    </subcellularLocation>
</comment>
<dbReference type="GO" id="GO:0060294">
    <property type="term" value="P:cilium movement involved in cell motility"/>
    <property type="evidence" value="ECO:0007669"/>
    <property type="project" value="UniProtKB-UniRule"/>
</dbReference>
<evidence type="ECO:0000256" key="4">
    <source>
        <dbReference type="SAM" id="Coils"/>
    </source>
</evidence>
<dbReference type="GO" id="GO:0005634">
    <property type="term" value="C:nucleus"/>
    <property type="evidence" value="ECO:0007669"/>
    <property type="project" value="TreeGrafter"/>
</dbReference>
<dbReference type="InterPro" id="IPR000435">
    <property type="entry name" value="Tektins"/>
</dbReference>
<keyword evidence="6" id="KW-1185">Reference proteome</keyword>
<keyword evidence="2" id="KW-0963">Cytoplasm</keyword>
<protein>
    <recommendedName>
        <fullName evidence="3">Tektin</fullName>
    </recommendedName>
</protein>
<sequence length="438" mass="51116">MVYVGNNREPLFNDFQMATHVRPTTRFQPPDWFTNNYTISTNAERQRDASHQVRQEGRFLRNETDNQTKWDQHSNNVRLADRVDNIRKWKEIMEKTLADLDKEIADLSEAKELTEQALEAKNLPLDVAIECLTLREGRQSIDVVQDDPENQLHKEVEVIEGIRKQLQQRVSDSFEQLCLLQEARQQVQADLQDKNIALGIDIDQYNLTDRSPNISYKPDCLRVPKGSTTPQQWEDFSRYNKERADAEMLASNRLREAIHHTLQQTDNDLEAQKIATEFAFRKRIHEFERAKDELEWQKKNTEDEIAELENDIRGLAEAIRAKTNPMKLAQTRLENRTYRPNVELCRDAPQYGLTDEVKQLEATKRALEEKLKQAQHALDGLEKNLHRINDDLALKNNSLMLDKRSMDVRQKLNARPQTAVERNLTLTGIEREKTKVLA</sequence>
<gene>
    <name evidence="5" type="ORF">SNE40_011594</name>
</gene>
<feature type="coiled-coil region" evidence="4">
    <location>
        <begin position="350"/>
        <end position="398"/>
    </location>
</feature>
<reference evidence="5 6" key="1">
    <citation type="submission" date="2024-01" db="EMBL/GenBank/DDBJ databases">
        <title>The genome of the rayed Mediterranean limpet Patella caerulea (Linnaeus, 1758).</title>
        <authorList>
            <person name="Anh-Thu Weber A."/>
            <person name="Halstead-Nussloch G."/>
        </authorList>
    </citation>
    <scope>NUCLEOTIDE SEQUENCE [LARGE SCALE GENOMIC DNA]</scope>
    <source>
        <strain evidence="5">AATW-2023a</strain>
        <tissue evidence="5">Whole specimen</tissue>
    </source>
</reference>
<organism evidence="5 6">
    <name type="scientific">Patella caerulea</name>
    <name type="common">Rayed Mediterranean limpet</name>
    <dbReference type="NCBI Taxonomy" id="87958"/>
    <lineage>
        <taxon>Eukaryota</taxon>
        <taxon>Metazoa</taxon>
        <taxon>Spiralia</taxon>
        <taxon>Lophotrochozoa</taxon>
        <taxon>Mollusca</taxon>
        <taxon>Gastropoda</taxon>
        <taxon>Patellogastropoda</taxon>
        <taxon>Patelloidea</taxon>
        <taxon>Patellidae</taxon>
        <taxon>Patella</taxon>
    </lineage>
</organism>
<evidence type="ECO:0000256" key="3">
    <source>
        <dbReference type="RuleBase" id="RU367040"/>
    </source>
</evidence>
<dbReference type="GO" id="GO:0005930">
    <property type="term" value="C:axoneme"/>
    <property type="evidence" value="ECO:0007669"/>
    <property type="project" value="UniProtKB-SubCell"/>
</dbReference>
<comment type="similarity">
    <text evidence="1 3">Belongs to the tektin family.</text>
</comment>
<dbReference type="InterPro" id="IPR048256">
    <property type="entry name" value="Tektin-like"/>
</dbReference>
<keyword evidence="4" id="KW-0175">Coiled coil</keyword>
<dbReference type="PANTHER" id="PTHR19960">
    <property type="entry name" value="TEKTIN"/>
    <property type="match status" value="1"/>
</dbReference>
<dbReference type="AlphaFoldDB" id="A0AAN8PLU8"/>
<proteinExistence type="inferred from homology"/>
<evidence type="ECO:0000256" key="1">
    <source>
        <dbReference type="ARBA" id="ARBA00007209"/>
    </source>
</evidence>
<dbReference type="EMBL" id="JAZGQO010000008">
    <property type="protein sequence ID" value="KAK6179174.1"/>
    <property type="molecule type" value="Genomic_DNA"/>
</dbReference>
<dbReference type="PANTHER" id="PTHR19960:SF7">
    <property type="entry name" value="TEKTIN"/>
    <property type="match status" value="1"/>
</dbReference>
<dbReference type="GO" id="GO:0060271">
    <property type="term" value="P:cilium assembly"/>
    <property type="evidence" value="ECO:0007669"/>
    <property type="project" value="UniProtKB-UniRule"/>
</dbReference>
<accession>A0AAN8PLU8</accession>
<keyword evidence="3" id="KW-0282">Flagellum</keyword>
<evidence type="ECO:0000256" key="2">
    <source>
        <dbReference type="ARBA" id="ARBA00022490"/>
    </source>
</evidence>
<dbReference type="GO" id="GO:0015630">
    <property type="term" value="C:microtubule cytoskeleton"/>
    <property type="evidence" value="ECO:0007669"/>
    <property type="project" value="UniProtKB-UniRule"/>
</dbReference>
<evidence type="ECO:0000313" key="5">
    <source>
        <dbReference type="EMBL" id="KAK6179174.1"/>
    </source>
</evidence>
<evidence type="ECO:0000313" key="6">
    <source>
        <dbReference type="Proteomes" id="UP001347796"/>
    </source>
</evidence>
<dbReference type="Proteomes" id="UP001347796">
    <property type="component" value="Unassembled WGS sequence"/>
</dbReference>
<feature type="coiled-coil region" evidence="4">
    <location>
        <begin position="284"/>
        <end position="318"/>
    </location>
</feature>
<keyword evidence="3" id="KW-0969">Cilium</keyword>
<dbReference type="PRINTS" id="PR00511">
    <property type="entry name" value="TEKTIN"/>
</dbReference>
<dbReference type="Pfam" id="PF03148">
    <property type="entry name" value="Tektin"/>
    <property type="match status" value="1"/>
</dbReference>
<keyword evidence="3" id="KW-0966">Cell projection</keyword>
<name>A0AAN8PLU8_PATCE</name>
<comment type="caution">
    <text evidence="5">The sequence shown here is derived from an EMBL/GenBank/DDBJ whole genome shotgun (WGS) entry which is preliminary data.</text>
</comment>